<gene>
    <name evidence="11" type="ORF">RSOLAG1IB_08076</name>
</gene>
<organism evidence="11 12">
    <name type="scientific">Thanatephorus cucumeris (strain AG1-IB / isolate 7/3/14)</name>
    <name type="common">Lettuce bottom rot fungus</name>
    <name type="synonym">Rhizoctonia solani</name>
    <dbReference type="NCBI Taxonomy" id="1108050"/>
    <lineage>
        <taxon>Eukaryota</taxon>
        <taxon>Fungi</taxon>
        <taxon>Dikarya</taxon>
        <taxon>Basidiomycota</taxon>
        <taxon>Agaricomycotina</taxon>
        <taxon>Agaricomycetes</taxon>
        <taxon>Cantharellales</taxon>
        <taxon>Ceratobasidiaceae</taxon>
        <taxon>Rhizoctonia</taxon>
        <taxon>Rhizoctonia solani AG-1</taxon>
    </lineage>
</organism>
<comment type="subcellular location">
    <subcellularLocation>
        <location evidence="1">Membrane</location>
        <topology evidence="1">Multi-pass membrane protein</topology>
    </subcellularLocation>
</comment>
<dbReference type="Proteomes" id="UP000059188">
    <property type="component" value="Unassembled WGS sequence"/>
</dbReference>
<evidence type="ECO:0000313" key="12">
    <source>
        <dbReference type="Proteomes" id="UP000059188"/>
    </source>
</evidence>
<evidence type="ECO:0000256" key="1">
    <source>
        <dbReference type="ARBA" id="ARBA00004141"/>
    </source>
</evidence>
<dbReference type="GO" id="GO:0016020">
    <property type="term" value="C:membrane"/>
    <property type="evidence" value="ECO:0007669"/>
    <property type="project" value="UniProtKB-SubCell"/>
</dbReference>
<dbReference type="PANTHER" id="PTHR48022:SF2">
    <property type="entry name" value="PLASTIDIC GLUCOSE TRANSPORTER 4"/>
    <property type="match status" value="1"/>
</dbReference>
<evidence type="ECO:0000256" key="5">
    <source>
        <dbReference type="ARBA" id="ARBA00022989"/>
    </source>
</evidence>
<dbReference type="InterPro" id="IPR020846">
    <property type="entry name" value="MFS_dom"/>
</dbReference>
<feature type="transmembrane region" description="Helical" evidence="9">
    <location>
        <begin position="436"/>
        <end position="459"/>
    </location>
</feature>
<evidence type="ECO:0000256" key="9">
    <source>
        <dbReference type="SAM" id="Phobius"/>
    </source>
</evidence>
<accession>A0A0B7FIL6</accession>
<evidence type="ECO:0000256" key="7">
    <source>
        <dbReference type="ARBA" id="ARBA00049119"/>
    </source>
</evidence>
<evidence type="ECO:0000256" key="6">
    <source>
        <dbReference type="ARBA" id="ARBA00023136"/>
    </source>
</evidence>
<dbReference type="GO" id="GO:0005351">
    <property type="term" value="F:carbohydrate:proton symporter activity"/>
    <property type="evidence" value="ECO:0007669"/>
    <property type="project" value="TreeGrafter"/>
</dbReference>
<dbReference type="FunFam" id="1.20.1250.20:FF:000134">
    <property type="entry name" value="MFS sugar transporter protein"/>
    <property type="match status" value="1"/>
</dbReference>
<comment type="similarity">
    <text evidence="2 8">Belongs to the major facilitator superfamily. Sugar transporter (TC 2.A.1.1) family.</text>
</comment>
<dbReference type="PROSITE" id="PS00217">
    <property type="entry name" value="SUGAR_TRANSPORT_2"/>
    <property type="match status" value="1"/>
</dbReference>
<feature type="transmembrane region" description="Helical" evidence="9">
    <location>
        <begin position="220"/>
        <end position="242"/>
    </location>
</feature>
<evidence type="ECO:0000256" key="8">
    <source>
        <dbReference type="RuleBase" id="RU003346"/>
    </source>
</evidence>
<reference evidence="11 12" key="1">
    <citation type="submission" date="2014-11" db="EMBL/GenBank/DDBJ databases">
        <authorList>
            <person name="Wibberg Daniel"/>
        </authorList>
    </citation>
    <scope>NUCLEOTIDE SEQUENCE [LARGE SCALE GENOMIC DNA]</scope>
    <source>
        <strain evidence="11">Rhizoctonia solani AG1-IB 7/3/14</strain>
    </source>
</reference>
<dbReference type="InterPro" id="IPR005828">
    <property type="entry name" value="MFS_sugar_transport-like"/>
</dbReference>
<feature type="transmembrane region" description="Helical" evidence="9">
    <location>
        <begin position="254"/>
        <end position="273"/>
    </location>
</feature>
<dbReference type="OrthoDB" id="5399138at2759"/>
<keyword evidence="3 8" id="KW-0813">Transport</keyword>
<feature type="transmembrane region" description="Helical" evidence="9">
    <location>
        <begin position="403"/>
        <end position="424"/>
    </location>
</feature>
<feature type="transmembrane region" description="Helical" evidence="9">
    <location>
        <begin position="129"/>
        <end position="149"/>
    </location>
</feature>
<evidence type="ECO:0000313" key="11">
    <source>
        <dbReference type="EMBL" id="CEL56774.1"/>
    </source>
</evidence>
<keyword evidence="5 9" id="KW-1133">Transmembrane helix</keyword>
<feature type="transmembrane region" description="Helical" evidence="9">
    <location>
        <begin position="502"/>
        <end position="520"/>
    </location>
</feature>
<feature type="transmembrane region" description="Helical" evidence="9">
    <location>
        <begin position="88"/>
        <end position="109"/>
    </location>
</feature>
<protein>
    <submittedName>
        <fullName evidence="11">High-affinity glucose transporter</fullName>
    </submittedName>
</protein>
<dbReference type="SUPFAM" id="SSF103473">
    <property type="entry name" value="MFS general substrate transporter"/>
    <property type="match status" value="1"/>
</dbReference>
<dbReference type="PROSITE" id="PS50850">
    <property type="entry name" value="MFS"/>
    <property type="match status" value="1"/>
</dbReference>
<keyword evidence="11" id="KW-0762">Sugar transport</keyword>
<dbReference type="PRINTS" id="PR00171">
    <property type="entry name" value="SUGRTRNSPORT"/>
</dbReference>
<dbReference type="AlphaFoldDB" id="A0A0B7FIL6"/>
<sequence>MQRQNVNPHVNELDIDKERLDDSVRILEGLPSLPATRTTSVTGAEVHTLESTHARNHDTGITEGSNNWPATASYNIPPPQIPTKKRNIYFVSAFCSLGGLLFGVDTGSIGSITSMPQFIEVYPTLKNEAVLGALVATILMSASLSSFASGWLSDKYSRKRTIMLGAYIFGIGSALEAGSNNFPMLIIGRLIVGVGEGFFLSAIGVYLVEISPPDVRGRISCMLQLFVTIGIALGYFICYGTLSFKSTLSWRTPFIFQAVVSVILGTGMPLLPYSPRWLFQNGRIEEAWRVLESFDRHSSSEKEKEELIAKSQERQTQNETVGVVEAFRDPDSRGRTLLAVFMMGMQQLSGIDGVLFYGPILFSQAGLTSRQASFLASGVSGILNIVCTIPAQFYLLDKWGRRSSAIVGGLVMAVCMLAIGSMYAAGADAGQGKYAIIVFIYLFVIAFSTTWAVSFKLFITEIQPMRVRATASSLAHSSNWLCNLAVALTTPLFLSRSSSGPYFMFGACLLLTSIVCMIWMPETLGKSLQEVDEVWEARMKRSREIIHSLVTFGVGKERRNNVDELELQERSRV</sequence>
<feature type="transmembrane region" description="Helical" evidence="9">
    <location>
        <begin position="161"/>
        <end position="178"/>
    </location>
</feature>
<proteinExistence type="inferred from homology"/>
<keyword evidence="12" id="KW-1185">Reference proteome</keyword>
<keyword evidence="4 9" id="KW-0812">Transmembrane</keyword>
<name>A0A0B7FIL6_THACB</name>
<feature type="transmembrane region" description="Helical" evidence="9">
    <location>
        <begin position="374"/>
        <end position="396"/>
    </location>
</feature>
<evidence type="ECO:0000256" key="4">
    <source>
        <dbReference type="ARBA" id="ARBA00022692"/>
    </source>
</evidence>
<dbReference type="Pfam" id="PF00083">
    <property type="entry name" value="Sugar_tr"/>
    <property type="match status" value="1"/>
</dbReference>
<feature type="transmembrane region" description="Helical" evidence="9">
    <location>
        <begin position="337"/>
        <end position="362"/>
    </location>
</feature>
<evidence type="ECO:0000256" key="3">
    <source>
        <dbReference type="ARBA" id="ARBA00022448"/>
    </source>
</evidence>
<dbReference type="NCBIfam" id="TIGR00879">
    <property type="entry name" value="SP"/>
    <property type="match status" value="1"/>
</dbReference>
<feature type="domain" description="Major facilitator superfamily (MFS) profile" evidence="10">
    <location>
        <begin position="91"/>
        <end position="524"/>
    </location>
</feature>
<keyword evidence="6 9" id="KW-0472">Membrane</keyword>
<dbReference type="EMBL" id="LN679124">
    <property type="protein sequence ID" value="CEL56774.1"/>
    <property type="molecule type" value="Genomic_DNA"/>
</dbReference>
<dbReference type="Gene3D" id="1.20.1250.20">
    <property type="entry name" value="MFS general substrate transporter like domains"/>
    <property type="match status" value="1"/>
</dbReference>
<evidence type="ECO:0000259" key="10">
    <source>
        <dbReference type="PROSITE" id="PS50850"/>
    </source>
</evidence>
<dbReference type="InterPro" id="IPR036259">
    <property type="entry name" value="MFS_trans_sf"/>
</dbReference>
<comment type="catalytic activity">
    <reaction evidence="7">
        <text>myo-inositol(out) + H(+)(out) = myo-inositol(in) + H(+)(in)</text>
        <dbReference type="Rhea" id="RHEA:60364"/>
        <dbReference type="ChEBI" id="CHEBI:15378"/>
        <dbReference type="ChEBI" id="CHEBI:17268"/>
    </reaction>
</comment>
<dbReference type="PANTHER" id="PTHR48022">
    <property type="entry name" value="PLASTIDIC GLUCOSE TRANSPORTER 4"/>
    <property type="match status" value="1"/>
</dbReference>
<dbReference type="STRING" id="1108050.A0A0B7FIL6"/>
<dbReference type="InterPro" id="IPR005829">
    <property type="entry name" value="Sugar_transporter_CS"/>
</dbReference>
<feature type="transmembrane region" description="Helical" evidence="9">
    <location>
        <begin position="184"/>
        <end position="208"/>
    </location>
</feature>
<dbReference type="InterPro" id="IPR050360">
    <property type="entry name" value="MFS_Sugar_Transporters"/>
</dbReference>
<dbReference type="InterPro" id="IPR003663">
    <property type="entry name" value="Sugar/inositol_transpt"/>
</dbReference>
<evidence type="ECO:0000256" key="2">
    <source>
        <dbReference type="ARBA" id="ARBA00010992"/>
    </source>
</evidence>